<proteinExistence type="predicted"/>
<gene>
    <name evidence="4" type="ORF">Dsi01nite_060180</name>
</gene>
<dbReference type="EMBL" id="BONQ01000091">
    <property type="protein sequence ID" value="GIG47977.1"/>
    <property type="molecule type" value="Genomic_DNA"/>
</dbReference>
<dbReference type="Gene3D" id="3.40.50.1820">
    <property type="entry name" value="alpha/beta hydrolase"/>
    <property type="match status" value="1"/>
</dbReference>
<feature type="compositionally biased region" description="Gly residues" evidence="2">
    <location>
        <begin position="271"/>
        <end position="282"/>
    </location>
</feature>
<dbReference type="SUPFAM" id="SSF53474">
    <property type="entry name" value="alpha/beta-Hydrolases"/>
    <property type="match status" value="1"/>
</dbReference>
<evidence type="ECO:0000256" key="1">
    <source>
        <dbReference type="ARBA" id="ARBA00022801"/>
    </source>
</evidence>
<feature type="region of interest" description="Disordered" evidence="2">
    <location>
        <begin position="261"/>
        <end position="282"/>
    </location>
</feature>
<evidence type="ECO:0000313" key="4">
    <source>
        <dbReference type="EMBL" id="GIG47977.1"/>
    </source>
</evidence>
<dbReference type="GO" id="GO:0016787">
    <property type="term" value="F:hydrolase activity"/>
    <property type="evidence" value="ECO:0007669"/>
    <property type="project" value="UniProtKB-KW"/>
</dbReference>
<feature type="domain" description="Alpha/beta hydrolase fold-3" evidence="3">
    <location>
        <begin position="33"/>
        <end position="242"/>
    </location>
</feature>
<dbReference type="PANTHER" id="PTHR48081:SF8">
    <property type="entry name" value="ALPHA_BETA HYDROLASE FOLD-3 DOMAIN-CONTAINING PROTEIN-RELATED"/>
    <property type="match status" value="1"/>
</dbReference>
<comment type="caution">
    <text evidence="4">The sequence shown here is derived from an EMBL/GenBank/DDBJ whole genome shotgun (WGS) entry which is preliminary data.</text>
</comment>
<dbReference type="AlphaFoldDB" id="A0A919PPR1"/>
<protein>
    <submittedName>
        <fullName evidence="4">Esterase</fullName>
    </submittedName>
</protein>
<dbReference type="InterPro" id="IPR029058">
    <property type="entry name" value="AB_hydrolase_fold"/>
</dbReference>
<evidence type="ECO:0000313" key="5">
    <source>
        <dbReference type="Proteomes" id="UP000660611"/>
    </source>
</evidence>
<dbReference type="InterPro" id="IPR013094">
    <property type="entry name" value="AB_hydrolase_3"/>
</dbReference>
<name>A0A919PPR1_9ACTN</name>
<dbReference type="Proteomes" id="UP000660611">
    <property type="component" value="Unassembled WGS sequence"/>
</dbReference>
<keyword evidence="1" id="KW-0378">Hydrolase</keyword>
<evidence type="ECO:0000259" key="3">
    <source>
        <dbReference type="Pfam" id="PF07859"/>
    </source>
</evidence>
<organism evidence="4 5">
    <name type="scientific">Dactylosporangium siamense</name>
    <dbReference type="NCBI Taxonomy" id="685454"/>
    <lineage>
        <taxon>Bacteria</taxon>
        <taxon>Bacillati</taxon>
        <taxon>Actinomycetota</taxon>
        <taxon>Actinomycetes</taxon>
        <taxon>Micromonosporales</taxon>
        <taxon>Micromonosporaceae</taxon>
        <taxon>Dactylosporangium</taxon>
    </lineage>
</organism>
<dbReference type="InterPro" id="IPR050300">
    <property type="entry name" value="GDXG_lipolytic_enzyme"/>
</dbReference>
<sequence length="282" mass="29538">MAEVTIRDLALDGPHGPVPVREYGTAASGGAHLLWVHGGGFGHGDLDMPESDRVARRLAEHGHHVLAVDYRLADGATHYPVPSDDVLTAWQWLGERPGVSRAHLGGASAGANLAVGVTVRIAAGQVPGPRPASLVLAYPTLHARQDPPDPQVCAALELTPEQVADELTGIRQMYENYLGGPVDAAPAAVVPAPSDLAALPPALVLISEYDIFRPSAEALVAARRTAGRPVWRHLEPGARHGHLNTAEPDADRSIARIASWLDGKGDSDGDGWSGGDGPPVRP</sequence>
<dbReference type="PANTHER" id="PTHR48081">
    <property type="entry name" value="AB HYDROLASE SUPERFAMILY PROTEIN C4A8.06C"/>
    <property type="match status" value="1"/>
</dbReference>
<evidence type="ECO:0000256" key="2">
    <source>
        <dbReference type="SAM" id="MobiDB-lite"/>
    </source>
</evidence>
<reference evidence="4" key="1">
    <citation type="submission" date="2021-01" db="EMBL/GenBank/DDBJ databases">
        <title>Whole genome shotgun sequence of Dactylosporangium siamense NBRC 106093.</title>
        <authorList>
            <person name="Komaki H."/>
            <person name="Tamura T."/>
        </authorList>
    </citation>
    <scope>NUCLEOTIDE SEQUENCE</scope>
    <source>
        <strain evidence="4">NBRC 106093</strain>
    </source>
</reference>
<accession>A0A919PPR1</accession>
<dbReference type="Pfam" id="PF07859">
    <property type="entry name" value="Abhydrolase_3"/>
    <property type="match status" value="1"/>
</dbReference>
<keyword evidence="5" id="KW-1185">Reference proteome</keyword>